<dbReference type="Proteomes" id="UP001054945">
    <property type="component" value="Unassembled WGS sequence"/>
</dbReference>
<dbReference type="EMBL" id="BPLR01005860">
    <property type="protein sequence ID" value="GIY05578.1"/>
    <property type="molecule type" value="Genomic_DNA"/>
</dbReference>
<evidence type="ECO:0000313" key="1">
    <source>
        <dbReference type="EMBL" id="GIY05578.1"/>
    </source>
</evidence>
<accession>A0AAV4Q797</accession>
<reference evidence="1 2" key="1">
    <citation type="submission" date="2021-06" db="EMBL/GenBank/DDBJ databases">
        <title>Caerostris extrusa draft genome.</title>
        <authorList>
            <person name="Kono N."/>
            <person name="Arakawa K."/>
        </authorList>
    </citation>
    <scope>NUCLEOTIDE SEQUENCE [LARGE SCALE GENOMIC DNA]</scope>
</reference>
<proteinExistence type="predicted"/>
<evidence type="ECO:0000313" key="2">
    <source>
        <dbReference type="Proteomes" id="UP001054945"/>
    </source>
</evidence>
<name>A0AAV4Q797_CAEEX</name>
<sequence>MSRMFLRLYRAEIELSKFSPANSSISSKLHNILPFYLNFAGHYGKCFCIPTPSPYSTHVPPPPTFEYDFFTKRDTKSHALALARMP</sequence>
<dbReference type="AlphaFoldDB" id="A0AAV4Q797"/>
<gene>
    <name evidence="1" type="ORF">CEXT_112871</name>
</gene>
<keyword evidence="2" id="KW-1185">Reference proteome</keyword>
<protein>
    <submittedName>
        <fullName evidence="1">Uncharacterized protein</fullName>
    </submittedName>
</protein>
<organism evidence="1 2">
    <name type="scientific">Caerostris extrusa</name>
    <name type="common">Bark spider</name>
    <name type="synonym">Caerostris bankana</name>
    <dbReference type="NCBI Taxonomy" id="172846"/>
    <lineage>
        <taxon>Eukaryota</taxon>
        <taxon>Metazoa</taxon>
        <taxon>Ecdysozoa</taxon>
        <taxon>Arthropoda</taxon>
        <taxon>Chelicerata</taxon>
        <taxon>Arachnida</taxon>
        <taxon>Araneae</taxon>
        <taxon>Araneomorphae</taxon>
        <taxon>Entelegynae</taxon>
        <taxon>Araneoidea</taxon>
        <taxon>Araneidae</taxon>
        <taxon>Caerostris</taxon>
    </lineage>
</organism>
<comment type="caution">
    <text evidence="1">The sequence shown here is derived from an EMBL/GenBank/DDBJ whole genome shotgun (WGS) entry which is preliminary data.</text>
</comment>